<reference evidence="5 6" key="1">
    <citation type="submission" date="2021-03" db="EMBL/GenBank/DDBJ databases">
        <title>Sequencing the genomes of 1000 actinobacteria strains.</title>
        <authorList>
            <person name="Klenk H.-P."/>
        </authorList>
    </citation>
    <scope>NUCLEOTIDE SEQUENCE [LARGE SCALE GENOMIC DNA]</scope>
    <source>
        <strain evidence="5 6">DSM 15454</strain>
    </source>
</reference>
<dbReference type="EMBL" id="JAGIOE010000001">
    <property type="protein sequence ID" value="MBP2374649.1"/>
    <property type="molecule type" value="Genomic_DNA"/>
</dbReference>
<dbReference type="GO" id="GO:0016787">
    <property type="term" value="F:hydrolase activity"/>
    <property type="evidence" value="ECO:0007669"/>
    <property type="project" value="UniProtKB-KW"/>
</dbReference>
<evidence type="ECO:0000256" key="3">
    <source>
        <dbReference type="SAM" id="MobiDB-lite"/>
    </source>
</evidence>
<comment type="similarity">
    <text evidence="1">Belongs to the AB hydrolase superfamily.</text>
</comment>
<dbReference type="Gene3D" id="3.40.50.1820">
    <property type="entry name" value="alpha/beta hydrolase"/>
    <property type="match status" value="1"/>
</dbReference>
<organism evidence="5 6">
    <name type="scientific">Paeniglutamicibacter psychrophenolicus</name>
    <dbReference type="NCBI Taxonomy" id="257454"/>
    <lineage>
        <taxon>Bacteria</taxon>
        <taxon>Bacillati</taxon>
        <taxon>Actinomycetota</taxon>
        <taxon>Actinomycetes</taxon>
        <taxon>Micrococcales</taxon>
        <taxon>Micrococcaceae</taxon>
        <taxon>Paeniglutamicibacter</taxon>
    </lineage>
</organism>
<keyword evidence="2 5" id="KW-0378">Hydrolase</keyword>
<accession>A0ABS4WGE3</accession>
<feature type="domain" description="Serine aminopeptidase S33" evidence="4">
    <location>
        <begin position="49"/>
        <end position="139"/>
    </location>
</feature>
<dbReference type="InterPro" id="IPR022742">
    <property type="entry name" value="Hydrolase_4"/>
</dbReference>
<keyword evidence="6" id="KW-1185">Reference proteome</keyword>
<dbReference type="Pfam" id="PF12146">
    <property type="entry name" value="Hydrolase_4"/>
    <property type="match status" value="1"/>
</dbReference>
<dbReference type="RefSeq" id="WP_209907668.1">
    <property type="nucleotide sequence ID" value="NZ_BAAAMI010000017.1"/>
</dbReference>
<feature type="compositionally biased region" description="Low complexity" evidence="3">
    <location>
        <begin position="325"/>
        <end position="339"/>
    </location>
</feature>
<dbReference type="Proteomes" id="UP000766570">
    <property type="component" value="Unassembled WGS sequence"/>
</dbReference>
<evidence type="ECO:0000256" key="2">
    <source>
        <dbReference type="ARBA" id="ARBA00022801"/>
    </source>
</evidence>
<comment type="caution">
    <text evidence="5">The sequence shown here is derived from an EMBL/GenBank/DDBJ whole genome shotgun (WGS) entry which is preliminary data.</text>
</comment>
<proteinExistence type="inferred from homology"/>
<dbReference type="PIRSF" id="PIRSF037442">
    <property type="entry name" value="UCP037442_abhydr"/>
    <property type="match status" value="1"/>
</dbReference>
<dbReference type="InterPro" id="IPR029058">
    <property type="entry name" value="AB_hydrolase_fold"/>
</dbReference>
<sequence>MDPALEPAREHRSAEGPTPIDFACDDGQVLHGHVFEPTTPPADPAGGGPKGIVVIAAATGVLSRYYRRYAAFLAANGFIAVTFDYRGIGTSAPATLRGFRARWHDWGTRDIDAALRWARTGHEGLPLLLVGHSFGGFGVGLAPESRHLTRILTVGAQHAHWPDYAKGHRARFLLRWHLYMPLATLACGFFPGKRRGWLEDLPRGVALDWARSRKDFTRNAPAGQRERMREAQRALRAPILAVAPTDDPYATASAMARALACTPRAPAGTHHLEPGDYGREGIGHFGLFHDSHADTFWRQSLSWLEHGIDPWAPNGNLPGSGSWFPADNDAGAAPAPRRV</sequence>
<name>A0ABS4WGE3_9MICC</name>
<dbReference type="PANTHER" id="PTHR22946">
    <property type="entry name" value="DIENELACTONE HYDROLASE DOMAIN-CONTAINING PROTEIN-RELATED"/>
    <property type="match status" value="1"/>
</dbReference>
<dbReference type="SUPFAM" id="SSF53474">
    <property type="entry name" value="alpha/beta-Hydrolases"/>
    <property type="match status" value="1"/>
</dbReference>
<feature type="region of interest" description="Disordered" evidence="3">
    <location>
        <begin position="1"/>
        <end position="20"/>
    </location>
</feature>
<evidence type="ECO:0000256" key="1">
    <source>
        <dbReference type="ARBA" id="ARBA00008645"/>
    </source>
</evidence>
<evidence type="ECO:0000259" key="4">
    <source>
        <dbReference type="Pfam" id="PF12146"/>
    </source>
</evidence>
<dbReference type="InterPro" id="IPR050261">
    <property type="entry name" value="FrsA_esterase"/>
</dbReference>
<dbReference type="PANTHER" id="PTHR22946:SF9">
    <property type="entry name" value="POLYKETIDE TRANSFERASE AF380"/>
    <property type="match status" value="1"/>
</dbReference>
<dbReference type="InterPro" id="IPR017208">
    <property type="entry name" value="UCP037442_abhydr"/>
</dbReference>
<evidence type="ECO:0000313" key="5">
    <source>
        <dbReference type="EMBL" id="MBP2374649.1"/>
    </source>
</evidence>
<evidence type="ECO:0000313" key="6">
    <source>
        <dbReference type="Proteomes" id="UP000766570"/>
    </source>
</evidence>
<gene>
    <name evidence="5" type="ORF">JOF46_002561</name>
</gene>
<feature type="region of interest" description="Disordered" evidence="3">
    <location>
        <begin position="319"/>
        <end position="339"/>
    </location>
</feature>
<protein>
    <submittedName>
        <fullName evidence="5">Alpha/beta hydrolase</fullName>
    </submittedName>
</protein>